<evidence type="ECO:0008006" key="4">
    <source>
        <dbReference type="Google" id="ProtNLM"/>
    </source>
</evidence>
<evidence type="ECO:0000313" key="2">
    <source>
        <dbReference type="EMBL" id="KAG7376342.1"/>
    </source>
</evidence>
<gene>
    <name evidence="2" type="ORF">PHYBOEH_001598</name>
</gene>
<accession>A0A8T1V502</accession>
<proteinExistence type="predicted"/>
<dbReference type="OrthoDB" id="116847at2759"/>
<keyword evidence="3" id="KW-1185">Reference proteome</keyword>
<evidence type="ECO:0000256" key="1">
    <source>
        <dbReference type="SAM" id="SignalP"/>
    </source>
</evidence>
<name>A0A8T1V502_9STRA</name>
<protein>
    <recommendedName>
        <fullName evidence="4">Auto-transporter adhesin head GIN domain-containing protein</fullName>
    </recommendedName>
</protein>
<keyword evidence="1" id="KW-0732">Signal</keyword>
<comment type="caution">
    <text evidence="2">The sequence shown here is derived from an EMBL/GenBank/DDBJ whole genome shotgun (WGS) entry which is preliminary data.</text>
</comment>
<dbReference type="PANTHER" id="PTHR39200">
    <property type="entry name" value="HYPOTHETICAL EXPORTED PROTEIN"/>
    <property type="match status" value="1"/>
</dbReference>
<dbReference type="PANTHER" id="PTHR39200:SF1">
    <property type="entry name" value="AUTO-TRANSPORTER ADHESIN HEAD GIN DOMAIN-CONTAINING PROTEIN-RELATED"/>
    <property type="match status" value="1"/>
</dbReference>
<dbReference type="Proteomes" id="UP000693981">
    <property type="component" value="Unassembled WGS sequence"/>
</dbReference>
<organism evidence="2 3">
    <name type="scientific">Phytophthora boehmeriae</name>
    <dbReference type="NCBI Taxonomy" id="109152"/>
    <lineage>
        <taxon>Eukaryota</taxon>
        <taxon>Sar</taxon>
        <taxon>Stramenopiles</taxon>
        <taxon>Oomycota</taxon>
        <taxon>Peronosporomycetes</taxon>
        <taxon>Peronosporales</taxon>
        <taxon>Peronosporaceae</taxon>
        <taxon>Phytophthora</taxon>
    </lineage>
</organism>
<dbReference type="AlphaFoldDB" id="A0A8T1V502"/>
<feature type="signal peptide" evidence="1">
    <location>
        <begin position="1"/>
        <end position="22"/>
    </location>
</feature>
<feature type="chain" id="PRO_5035807550" description="Auto-transporter adhesin head GIN domain-containing protein" evidence="1">
    <location>
        <begin position="23"/>
        <end position="347"/>
    </location>
</feature>
<reference evidence="2" key="1">
    <citation type="submission" date="2021-02" db="EMBL/GenBank/DDBJ databases">
        <authorList>
            <person name="Palmer J.M."/>
        </authorList>
    </citation>
    <scope>NUCLEOTIDE SEQUENCE</scope>
    <source>
        <strain evidence="2">SCRP23</strain>
    </source>
</reference>
<sequence length="347" mass="36499">MKTSSIFAFLLVAVSMTASATADFTATPGKTKAVAVPEHNANFAKKWTLKAGANTGAIDSLELAMEGRVHVSYTNTLPQGVIGYVNVTGSSKDLVNAVTVGSDLNDDNDGDDNDDMFDLDDVFDGKDNEELYVRLGNGATKGHLLTEIVLASSSVRDVKSSRSAQVVIEDGVLDRNSRAAELEIKATGSSAVFVSAAKTAVNVRKLKLEASSTSRIEYQAGTMAVRSETQMEAQGSAVISVLSSSLTTNELELEAQGTATICVDAAKVSAKRPAFQGRNKISMPNAVDNYGSTGTFACEKSKLPARRPGKVVVTGNAAGNGAFLLDDDGELDDDVNDLNDDLDDDLD</sequence>
<dbReference type="EMBL" id="JAGDFL010001353">
    <property type="protein sequence ID" value="KAG7376342.1"/>
    <property type="molecule type" value="Genomic_DNA"/>
</dbReference>
<evidence type="ECO:0000313" key="3">
    <source>
        <dbReference type="Proteomes" id="UP000693981"/>
    </source>
</evidence>